<organism evidence="1 2">
    <name type="scientific">Candidatus Nealsonbacteria bacterium CG18_big_fil_WC_8_21_14_2_50_37_10</name>
    <dbReference type="NCBI Taxonomy" id="1974717"/>
    <lineage>
        <taxon>Bacteria</taxon>
        <taxon>Candidatus Nealsoniibacteriota</taxon>
    </lineage>
</organism>
<dbReference type="EMBL" id="PCUC01000116">
    <property type="protein sequence ID" value="PIQ06277.1"/>
    <property type="molecule type" value="Genomic_DNA"/>
</dbReference>
<evidence type="ECO:0000313" key="1">
    <source>
        <dbReference type="EMBL" id="PIQ06277.1"/>
    </source>
</evidence>
<feature type="non-terminal residue" evidence="1">
    <location>
        <position position="41"/>
    </location>
</feature>
<name>A0A2H0FHV2_9BACT</name>
<reference evidence="1 2" key="1">
    <citation type="submission" date="2017-09" db="EMBL/GenBank/DDBJ databases">
        <title>Depth-based differentiation of microbial function through sediment-hosted aquifers and enrichment of novel symbionts in the deep terrestrial subsurface.</title>
        <authorList>
            <person name="Probst A.J."/>
            <person name="Ladd B."/>
            <person name="Jarett J.K."/>
            <person name="Geller-Mcgrath D.E."/>
            <person name="Sieber C.M."/>
            <person name="Emerson J.B."/>
            <person name="Anantharaman K."/>
            <person name="Thomas B.C."/>
            <person name="Malmstrom R."/>
            <person name="Stieglmeier M."/>
            <person name="Klingl A."/>
            <person name="Woyke T."/>
            <person name="Ryan C.M."/>
            <person name="Banfield J.F."/>
        </authorList>
    </citation>
    <scope>NUCLEOTIDE SEQUENCE [LARGE SCALE GENOMIC DNA]</scope>
    <source>
        <strain evidence="1">CG18_big_fil_WC_8_21_14_2_50_37_10</strain>
    </source>
</reference>
<dbReference type="Gene3D" id="1.10.287.1080">
    <property type="entry name" value="MazG-like"/>
    <property type="match status" value="1"/>
</dbReference>
<evidence type="ECO:0000313" key="2">
    <source>
        <dbReference type="Proteomes" id="UP000230778"/>
    </source>
</evidence>
<gene>
    <name evidence="1" type="ORF">COW72_02145</name>
</gene>
<proteinExistence type="predicted"/>
<dbReference type="AlphaFoldDB" id="A0A2H0FHV2"/>
<dbReference type="SUPFAM" id="SSF101386">
    <property type="entry name" value="all-alpha NTP pyrophosphatases"/>
    <property type="match status" value="1"/>
</dbReference>
<sequence>MPDLTIKEAQQIVDKWIKSVGVRYFSELTNLAQLVEEVGEV</sequence>
<comment type="caution">
    <text evidence="1">The sequence shown here is derived from an EMBL/GenBank/DDBJ whole genome shotgun (WGS) entry which is preliminary data.</text>
</comment>
<accession>A0A2H0FHV2</accession>
<protein>
    <submittedName>
        <fullName evidence="1">Pyrophosphatase</fullName>
    </submittedName>
</protein>
<dbReference type="Proteomes" id="UP000230778">
    <property type="component" value="Unassembled WGS sequence"/>
</dbReference>